<proteinExistence type="predicted"/>
<keyword evidence="2" id="KW-1185">Reference proteome</keyword>
<dbReference type="Proteomes" id="UP000824533">
    <property type="component" value="Linkage Group LG02"/>
</dbReference>
<evidence type="ECO:0000313" key="2">
    <source>
        <dbReference type="Proteomes" id="UP000824533"/>
    </source>
</evidence>
<organism evidence="1 2">
    <name type="scientific">Dendrolimus kikuchii</name>
    <dbReference type="NCBI Taxonomy" id="765133"/>
    <lineage>
        <taxon>Eukaryota</taxon>
        <taxon>Metazoa</taxon>
        <taxon>Ecdysozoa</taxon>
        <taxon>Arthropoda</taxon>
        <taxon>Hexapoda</taxon>
        <taxon>Insecta</taxon>
        <taxon>Pterygota</taxon>
        <taxon>Neoptera</taxon>
        <taxon>Endopterygota</taxon>
        <taxon>Lepidoptera</taxon>
        <taxon>Glossata</taxon>
        <taxon>Ditrysia</taxon>
        <taxon>Bombycoidea</taxon>
        <taxon>Lasiocampidae</taxon>
        <taxon>Dendrolimus</taxon>
    </lineage>
</organism>
<reference evidence="1 2" key="1">
    <citation type="journal article" date="2021" name="Front. Genet.">
        <title>Chromosome-Level Genome Assembly Reveals Significant Gene Expansion in the Toll and IMD Signaling Pathways of Dendrolimus kikuchii.</title>
        <authorList>
            <person name="Zhou J."/>
            <person name="Wu P."/>
            <person name="Xiong Z."/>
            <person name="Liu N."/>
            <person name="Zhao N."/>
            <person name="Ji M."/>
            <person name="Qiu Y."/>
            <person name="Yang B."/>
        </authorList>
    </citation>
    <scope>NUCLEOTIDE SEQUENCE [LARGE SCALE GENOMIC DNA]</scope>
    <source>
        <strain evidence="1">Ann1</strain>
    </source>
</reference>
<dbReference type="EMBL" id="CM034388">
    <property type="protein sequence ID" value="KAJ0183411.1"/>
    <property type="molecule type" value="Genomic_DNA"/>
</dbReference>
<gene>
    <name evidence="1" type="ORF">K1T71_001387</name>
</gene>
<name>A0ACC1DHS2_9NEOP</name>
<sequence>MDLIESYSESDCESTRTSKRPCSDMEEGWNVVKGKKDRRHSKNSMDTKIEVYISHNERLPKQFAMAKILQEHSISNVKQVKYVNPFKIRLEFENETAVKNLMECEPLIAKGWRFQKAMELSVIYGVLKDVDFDTPDDEILSSITCPPPAKLLSFIRLNRRDGIQGGWRPSETLRLCFEGDYLPNFVRIYDVNVRVFPYIHRVSQCSQCWKLGHNRKTCPKKKVICPKCGDQHENCTTTTFRCVNCNGNHISMSRSCPVYKKERKLREVMAERRCTYRKALEQYSSSKNPYINQAPVDLDNQNAFPPLRDNLSTHMIEYFLKFSRLVYIIKLRFNESTPEALPKMTYSEAFQTKTVQNVDVTSKHIEQPVNSRRRIIKRKIERRSEVNDWLSWINDPQTKTDNTDSKKESTSPKNFRDLLYRLKEVIFLQEISVSSKIEAVIQLCLEWFIIMVRDYFSEWPWVKVLLNLITQSP</sequence>
<protein>
    <submittedName>
        <fullName evidence="1">Uncharacterized protein</fullName>
    </submittedName>
</protein>
<accession>A0ACC1DHS2</accession>
<comment type="caution">
    <text evidence="1">The sequence shown here is derived from an EMBL/GenBank/DDBJ whole genome shotgun (WGS) entry which is preliminary data.</text>
</comment>
<evidence type="ECO:0000313" key="1">
    <source>
        <dbReference type="EMBL" id="KAJ0183411.1"/>
    </source>
</evidence>